<proteinExistence type="predicted"/>
<protein>
    <recommendedName>
        <fullName evidence="3">Lipoprotein</fullName>
    </recommendedName>
</protein>
<dbReference type="EMBL" id="JBHUMK010000026">
    <property type="protein sequence ID" value="MFD2609125.1"/>
    <property type="molecule type" value="Genomic_DNA"/>
</dbReference>
<comment type="caution">
    <text evidence="1">The sequence shown here is derived from an EMBL/GenBank/DDBJ whole genome shotgun (WGS) entry which is preliminary data.</text>
</comment>
<keyword evidence="2" id="KW-1185">Reference proteome</keyword>
<gene>
    <name evidence="1" type="ORF">ACFSR9_06675</name>
</gene>
<evidence type="ECO:0000313" key="1">
    <source>
        <dbReference type="EMBL" id="MFD2609125.1"/>
    </source>
</evidence>
<evidence type="ECO:0008006" key="3">
    <source>
        <dbReference type="Google" id="ProtNLM"/>
    </source>
</evidence>
<accession>A0ABW5P3S1</accession>
<reference evidence="2" key="1">
    <citation type="journal article" date="2019" name="Int. J. Syst. Evol. Microbiol.">
        <title>The Global Catalogue of Microorganisms (GCM) 10K type strain sequencing project: providing services to taxonomists for standard genome sequencing and annotation.</title>
        <authorList>
            <consortium name="The Broad Institute Genomics Platform"/>
            <consortium name="The Broad Institute Genome Sequencing Center for Infectious Disease"/>
            <person name="Wu L."/>
            <person name="Ma J."/>
        </authorList>
    </citation>
    <scope>NUCLEOTIDE SEQUENCE [LARGE SCALE GENOMIC DNA]</scope>
    <source>
        <strain evidence="2">KCTC 33842</strain>
    </source>
</reference>
<name>A0ABW5P3S1_9DEIO</name>
<sequence length="207" mass="21775">MSVLLSCGSVAPTEGSEAFVYAVPINPQVAPKVAPVSGEGPLSFELVRNFSSVDHQAKLLYLTSVYRVTSSTGTAHLPFKLVPLVTSGGLTTQEQTPFRQALNASGTVVSAARVRLASPMTLANGEVVAASDLCHFEGRPAQVPPGVTLKLPAQTQWSASPEGAWVCPAWRQGNSTLIGLGAIVPLAQRDLSPEDPFELSVLVAWLE</sequence>
<evidence type="ECO:0000313" key="2">
    <source>
        <dbReference type="Proteomes" id="UP001597475"/>
    </source>
</evidence>
<organism evidence="1 2">
    <name type="scientific">Deinococcus taklimakanensis</name>
    <dbReference type="NCBI Taxonomy" id="536443"/>
    <lineage>
        <taxon>Bacteria</taxon>
        <taxon>Thermotogati</taxon>
        <taxon>Deinococcota</taxon>
        <taxon>Deinococci</taxon>
        <taxon>Deinococcales</taxon>
        <taxon>Deinococcaceae</taxon>
        <taxon>Deinococcus</taxon>
    </lineage>
</organism>
<dbReference type="Proteomes" id="UP001597475">
    <property type="component" value="Unassembled WGS sequence"/>
</dbReference>